<sequence length="249" mass="30245">MIFNKIYHIFLIFFKIYINNYVKVVNIGTNSVNCFIKTNKKNFFYSITVNNLLKLNNIKIFQNKIKFPLTKIIFNYKVSLYFKNNGFMNDVSNVVSSKISFLLSNLSIKKFLIKKNKINFFIIRNKNFLSKKNYFRLNILNSISFSHNDIFKDNILLNGLTLTSVIDLNNFFFFKNSNDLYNLIIEFSKNYIYKKVSILENYYKNKKYFVLTDNYIFKIFFLRKKKFFYSKKIKNPINYLKKYFFYEKF</sequence>
<protein>
    <submittedName>
        <fullName evidence="1">Uncharacterized protein</fullName>
    </submittedName>
</protein>
<dbReference type="Proteomes" id="UP000510930">
    <property type="component" value="Chromosome"/>
</dbReference>
<reference evidence="1 2" key="1">
    <citation type="submission" date="2019-06" db="EMBL/GenBank/DDBJ databases">
        <authorList>
            <person name="Petrone J.R."/>
            <person name="Munoz-Beristain A."/>
            <person name="Russell J.T."/>
            <person name="Rios-Glusberger P."/>
            <person name="Triplett E.W."/>
        </authorList>
    </citation>
    <scope>NUCLEOTIDE SEQUENCE [LARGE SCALE GENOMIC DNA]</scope>
    <source>
        <strain evidence="1">JRPAMB4</strain>
    </source>
</reference>
<dbReference type="AlphaFoldDB" id="A0AAE7G4B1"/>
<name>A0AAE7G4B1_CARRU</name>
<dbReference type="RefSeq" id="WP_180806749.1">
    <property type="nucleotide sequence ID" value="NZ_CP041245.1"/>
</dbReference>
<evidence type="ECO:0000313" key="1">
    <source>
        <dbReference type="EMBL" id="QLK14160.1"/>
    </source>
</evidence>
<evidence type="ECO:0000313" key="2">
    <source>
        <dbReference type="Proteomes" id="UP000510930"/>
    </source>
</evidence>
<accession>A0AAE7G4B1</accession>
<organism evidence="1 2">
    <name type="scientific">Carsonella ruddii</name>
    <dbReference type="NCBI Taxonomy" id="114186"/>
    <lineage>
        <taxon>Bacteria</taxon>
        <taxon>Pseudomonadati</taxon>
        <taxon>Pseudomonadota</taxon>
        <taxon>Gammaproteobacteria</taxon>
        <taxon>Oceanospirillales</taxon>
        <taxon>Halomonadaceae</taxon>
        <taxon>Zymobacter group</taxon>
        <taxon>Candidatus Carsonella</taxon>
    </lineage>
</organism>
<proteinExistence type="predicted"/>
<dbReference type="EMBL" id="CP041245">
    <property type="protein sequence ID" value="QLK14160.1"/>
    <property type="molecule type" value="Genomic_DNA"/>
</dbReference>
<gene>
    <name evidence="1" type="ORF">FK493_01080</name>
</gene>